<keyword evidence="10" id="KW-1185">Reference proteome</keyword>
<keyword evidence="4 8" id="KW-0812">Transmembrane</keyword>
<keyword evidence="7" id="KW-0325">Glycoprotein</keyword>
<sequence>MASVIALAILVVFWVWGRIDNWISARALANYRPAPVPKDPTYKTTDISIVVPTKATPALFMSCLRFWALNNPKEIIISTVHGEAAALTQRITEDELIRRLKQETGLVVKVVSVPKGGRRMQLVEGIAHATGRLIATSDDHIQWPSHHYLRDMAACFEDPTVGAAAPVIDVYKIPYAHSRWCSILAGTATLIRPEIVQDPAYTNAFLNDFWRGKVRLDVNDDTFTSRWLQRRGWTIAVQDTPNTTVLRTSRVETRAYFRQIMRWERSSVQHFLRTLRETVERVLRPLISTVHIAAWAATAVCWPQFALLLLKYYVIEALPSYWRFFREYPYMRKYWYAAVAADYVYILQDYWAWATL</sequence>
<dbReference type="EMBL" id="JAQQWE010000009">
    <property type="protein sequence ID" value="KAK7941495.1"/>
    <property type="molecule type" value="Genomic_DNA"/>
</dbReference>
<dbReference type="Gene3D" id="3.90.550.10">
    <property type="entry name" value="Spore Coat Polysaccharide Biosynthesis Protein SpsA, Chain A"/>
    <property type="match status" value="1"/>
</dbReference>
<dbReference type="GeneID" id="92083166"/>
<dbReference type="Proteomes" id="UP001391051">
    <property type="component" value="Unassembled WGS sequence"/>
</dbReference>
<feature type="transmembrane region" description="Helical" evidence="8">
    <location>
        <begin position="292"/>
        <end position="314"/>
    </location>
</feature>
<accession>A0ABR1PXW7</accession>
<evidence type="ECO:0000256" key="5">
    <source>
        <dbReference type="ARBA" id="ARBA00022989"/>
    </source>
</evidence>
<evidence type="ECO:0000256" key="6">
    <source>
        <dbReference type="ARBA" id="ARBA00023136"/>
    </source>
</evidence>
<dbReference type="PANTHER" id="PTHR47844">
    <property type="entry name" value="SYNTHASE CPS1, PUTATIVE (AFU_ORTHOLOGUE AFUA_7G02500)-RELATED"/>
    <property type="match status" value="1"/>
</dbReference>
<dbReference type="InterPro" id="IPR052427">
    <property type="entry name" value="Glycosyltrans_GT2/GT47"/>
</dbReference>
<evidence type="ECO:0000256" key="3">
    <source>
        <dbReference type="ARBA" id="ARBA00022679"/>
    </source>
</evidence>
<evidence type="ECO:0000256" key="1">
    <source>
        <dbReference type="ARBA" id="ARBA00004370"/>
    </source>
</evidence>
<dbReference type="Pfam" id="PF13641">
    <property type="entry name" value="Glyco_tranf_2_3"/>
    <property type="match status" value="1"/>
</dbReference>
<dbReference type="InterPro" id="IPR029044">
    <property type="entry name" value="Nucleotide-diphossugar_trans"/>
</dbReference>
<organism evidence="9 10">
    <name type="scientific">Apiospora aurea</name>
    <dbReference type="NCBI Taxonomy" id="335848"/>
    <lineage>
        <taxon>Eukaryota</taxon>
        <taxon>Fungi</taxon>
        <taxon>Dikarya</taxon>
        <taxon>Ascomycota</taxon>
        <taxon>Pezizomycotina</taxon>
        <taxon>Sordariomycetes</taxon>
        <taxon>Xylariomycetidae</taxon>
        <taxon>Amphisphaeriales</taxon>
        <taxon>Apiosporaceae</taxon>
        <taxon>Apiospora</taxon>
    </lineage>
</organism>
<evidence type="ECO:0000256" key="2">
    <source>
        <dbReference type="ARBA" id="ARBA00022676"/>
    </source>
</evidence>
<keyword evidence="5 8" id="KW-1133">Transmembrane helix</keyword>
<proteinExistence type="predicted"/>
<feature type="transmembrane region" description="Helical" evidence="8">
    <location>
        <begin position="334"/>
        <end position="353"/>
    </location>
</feature>
<evidence type="ECO:0000256" key="8">
    <source>
        <dbReference type="SAM" id="Phobius"/>
    </source>
</evidence>
<name>A0ABR1PXW7_9PEZI</name>
<keyword evidence="6 8" id="KW-0472">Membrane</keyword>
<dbReference type="SUPFAM" id="SSF53448">
    <property type="entry name" value="Nucleotide-diphospho-sugar transferases"/>
    <property type="match status" value="1"/>
</dbReference>
<keyword evidence="3" id="KW-0808">Transferase</keyword>
<gene>
    <name evidence="9" type="ORF">PG986_013882</name>
</gene>
<comment type="caution">
    <text evidence="9">The sequence shown here is derived from an EMBL/GenBank/DDBJ whole genome shotgun (WGS) entry which is preliminary data.</text>
</comment>
<keyword evidence="2" id="KW-0328">Glycosyltransferase</keyword>
<protein>
    <submittedName>
        <fullName evidence="9">Polysaccharide synthase</fullName>
    </submittedName>
</protein>
<evidence type="ECO:0000313" key="10">
    <source>
        <dbReference type="Proteomes" id="UP001391051"/>
    </source>
</evidence>
<evidence type="ECO:0000256" key="4">
    <source>
        <dbReference type="ARBA" id="ARBA00022692"/>
    </source>
</evidence>
<dbReference type="RefSeq" id="XP_066694247.1">
    <property type="nucleotide sequence ID" value="XM_066850104.1"/>
</dbReference>
<comment type="subcellular location">
    <subcellularLocation>
        <location evidence="1">Membrane</location>
    </subcellularLocation>
</comment>
<dbReference type="PANTHER" id="PTHR47844:SF1">
    <property type="entry name" value="EXOSTOSIN-LIKE 2"/>
    <property type="match status" value="1"/>
</dbReference>
<reference evidence="9 10" key="1">
    <citation type="submission" date="2023-01" db="EMBL/GenBank/DDBJ databases">
        <title>Analysis of 21 Apiospora genomes using comparative genomics revels a genus with tremendous synthesis potential of carbohydrate active enzymes and secondary metabolites.</title>
        <authorList>
            <person name="Sorensen T."/>
        </authorList>
    </citation>
    <scope>NUCLEOTIDE SEQUENCE [LARGE SCALE GENOMIC DNA]</scope>
    <source>
        <strain evidence="9 10">CBS 24483</strain>
    </source>
</reference>
<evidence type="ECO:0000256" key="7">
    <source>
        <dbReference type="ARBA" id="ARBA00023180"/>
    </source>
</evidence>
<evidence type="ECO:0000313" key="9">
    <source>
        <dbReference type="EMBL" id="KAK7941495.1"/>
    </source>
</evidence>